<dbReference type="GO" id="GO:0006508">
    <property type="term" value="P:proteolysis"/>
    <property type="evidence" value="ECO:0007669"/>
    <property type="project" value="UniProtKB-KW"/>
</dbReference>
<dbReference type="EMBL" id="JAUIQD010000006">
    <property type="protein sequence ID" value="KAK3346770.1"/>
    <property type="molecule type" value="Genomic_DNA"/>
</dbReference>
<feature type="disulfide bond" evidence="11">
    <location>
        <begin position="319"/>
        <end position="352"/>
    </location>
</feature>
<keyword evidence="5 13" id="KW-0732">Signal</keyword>
<comment type="caution">
    <text evidence="15">The sequence shown here is derived from an EMBL/GenBank/DDBJ whole genome shotgun (WGS) entry which is preliminary data.</text>
</comment>
<sequence>MKGALLTAAVLLGSTQAAGVHKMKLKKVPLAEQLEAVPIDVQMKHLGQKYMGVRPQSHADAVFKGMTANVKGNHPVPISNFMNAQYFSEITIGTPPQTFKVVLDTGSSNLWVPSSECGSIACYLHSKYESSSSSTYKKNGTSFDIQYGSGSLSGFVSQDTVTMGDITIKGQDFAEATSEPGLAFAFGRFDGILGLGYDTISVNGIVPPFYKMIEQKSVEEPVFSFYLSDTDGESEVVFGGVDKSRYEGKLTTIPLRRKAYWEVDLDSIAYGEDAADLEGTGVILDTGTSLIALPSQITEMLNAQIGAKKGYNGQYSVDCAKRDSLQDITFGLSGHNFTLGPYDYILELSGSCISTFMGMDFPPPTGPLAILGDAFLRKYYSVYDVGSNTIGIATAKK</sequence>
<evidence type="ECO:0000256" key="8">
    <source>
        <dbReference type="ARBA" id="ARBA00023157"/>
    </source>
</evidence>
<dbReference type="InterPro" id="IPR021109">
    <property type="entry name" value="Peptidase_aspartic_dom_sf"/>
</dbReference>
<evidence type="ECO:0000256" key="11">
    <source>
        <dbReference type="PIRSR" id="PIRSR601461-2"/>
    </source>
</evidence>
<gene>
    <name evidence="15" type="ORF">B0T25DRAFT_571879</name>
</gene>
<dbReference type="PROSITE" id="PS00141">
    <property type="entry name" value="ASP_PROTEASE"/>
    <property type="match status" value="2"/>
</dbReference>
<dbReference type="GO" id="GO:0004190">
    <property type="term" value="F:aspartic-type endopeptidase activity"/>
    <property type="evidence" value="ECO:0007669"/>
    <property type="project" value="UniProtKB-KW"/>
</dbReference>
<keyword evidence="4 12" id="KW-0645">Protease</keyword>
<dbReference type="FunFam" id="2.40.70.10:FF:000002">
    <property type="entry name" value="Vacuolar aspartic proteinase"/>
    <property type="match status" value="1"/>
</dbReference>
<keyword evidence="3" id="KW-0926">Vacuole</keyword>
<dbReference type="SUPFAM" id="SSF50630">
    <property type="entry name" value="Acid proteases"/>
    <property type="match status" value="1"/>
</dbReference>
<feature type="active site" evidence="10">
    <location>
        <position position="104"/>
    </location>
</feature>
<evidence type="ECO:0000256" key="12">
    <source>
        <dbReference type="RuleBase" id="RU000454"/>
    </source>
</evidence>
<evidence type="ECO:0000313" key="16">
    <source>
        <dbReference type="Proteomes" id="UP001275084"/>
    </source>
</evidence>
<dbReference type="PANTHER" id="PTHR47966:SF51">
    <property type="entry name" value="BETA-SITE APP-CLEAVING ENZYME, ISOFORM A-RELATED"/>
    <property type="match status" value="1"/>
</dbReference>
<keyword evidence="9" id="KW-0325">Glycoprotein</keyword>
<dbReference type="InterPro" id="IPR001461">
    <property type="entry name" value="Aspartic_peptidase_A1"/>
</dbReference>
<dbReference type="PROSITE" id="PS51767">
    <property type="entry name" value="PEPTIDASE_A1"/>
    <property type="match status" value="1"/>
</dbReference>
<reference evidence="15" key="2">
    <citation type="submission" date="2023-06" db="EMBL/GenBank/DDBJ databases">
        <authorList>
            <consortium name="Lawrence Berkeley National Laboratory"/>
            <person name="Haridas S."/>
            <person name="Hensen N."/>
            <person name="Bonometti L."/>
            <person name="Westerberg I."/>
            <person name="Brannstrom I.O."/>
            <person name="Guillou S."/>
            <person name="Cros-Aarteil S."/>
            <person name="Calhoun S."/>
            <person name="Kuo A."/>
            <person name="Mondo S."/>
            <person name="Pangilinan J."/>
            <person name="Riley R."/>
            <person name="Labutti K."/>
            <person name="Andreopoulos B."/>
            <person name="Lipzen A."/>
            <person name="Chen C."/>
            <person name="Yanf M."/>
            <person name="Daum C."/>
            <person name="Ng V."/>
            <person name="Clum A."/>
            <person name="Steindorff A."/>
            <person name="Ohm R."/>
            <person name="Martin F."/>
            <person name="Silar P."/>
            <person name="Natvig D."/>
            <person name="Lalanne C."/>
            <person name="Gautier V."/>
            <person name="Ament-Velasquez S.L."/>
            <person name="Kruys A."/>
            <person name="Hutchinson M.I."/>
            <person name="Powell A.J."/>
            <person name="Barry K."/>
            <person name="Miller A.N."/>
            <person name="Grigoriev I.V."/>
            <person name="Debuchy R."/>
            <person name="Gladieux P."/>
            <person name="Thoren M.H."/>
            <person name="Johannesson H."/>
        </authorList>
    </citation>
    <scope>NUCLEOTIDE SEQUENCE</scope>
    <source>
        <strain evidence="15">CBS 955.72</strain>
    </source>
</reference>
<evidence type="ECO:0000256" key="4">
    <source>
        <dbReference type="ARBA" id="ARBA00022670"/>
    </source>
</evidence>
<name>A0AAJ0HCE7_9PEZI</name>
<organism evidence="15 16">
    <name type="scientific">Lasiosphaeria hispida</name>
    <dbReference type="NCBI Taxonomy" id="260671"/>
    <lineage>
        <taxon>Eukaryota</taxon>
        <taxon>Fungi</taxon>
        <taxon>Dikarya</taxon>
        <taxon>Ascomycota</taxon>
        <taxon>Pezizomycotina</taxon>
        <taxon>Sordariomycetes</taxon>
        <taxon>Sordariomycetidae</taxon>
        <taxon>Sordariales</taxon>
        <taxon>Lasiosphaeriaceae</taxon>
        <taxon>Lasiosphaeria</taxon>
    </lineage>
</organism>
<feature type="disulfide bond" evidence="11">
    <location>
        <begin position="117"/>
        <end position="122"/>
    </location>
</feature>
<evidence type="ECO:0000256" key="9">
    <source>
        <dbReference type="ARBA" id="ARBA00023180"/>
    </source>
</evidence>
<dbReference type="InterPro" id="IPR001969">
    <property type="entry name" value="Aspartic_peptidase_AS"/>
</dbReference>
<feature type="active site" evidence="10">
    <location>
        <position position="285"/>
    </location>
</feature>
<keyword evidence="6 12" id="KW-0064">Aspartyl protease</keyword>
<keyword evidence="16" id="KW-1185">Reference proteome</keyword>
<feature type="chain" id="PRO_5042578588" evidence="13">
    <location>
        <begin position="18"/>
        <end position="397"/>
    </location>
</feature>
<evidence type="ECO:0000256" key="13">
    <source>
        <dbReference type="SAM" id="SignalP"/>
    </source>
</evidence>
<proteinExistence type="inferred from homology"/>
<dbReference type="PANTHER" id="PTHR47966">
    <property type="entry name" value="BETA-SITE APP-CLEAVING ENZYME, ISOFORM A-RELATED"/>
    <property type="match status" value="1"/>
</dbReference>
<dbReference type="Proteomes" id="UP001275084">
    <property type="component" value="Unassembled WGS sequence"/>
</dbReference>
<dbReference type="GO" id="GO:0000324">
    <property type="term" value="C:fungal-type vacuole"/>
    <property type="evidence" value="ECO:0007669"/>
    <property type="project" value="TreeGrafter"/>
</dbReference>
<evidence type="ECO:0000256" key="10">
    <source>
        <dbReference type="PIRSR" id="PIRSR601461-1"/>
    </source>
</evidence>
<evidence type="ECO:0000256" key="6">
    <source>
        <dbReference type="ARBA" id="ARBA00022750"/>
    </source>
</evidence>
<accession>A0AAJ0HCE7</accession>
<dbReference type="PRINTS" id="PR00792">
    <property type="entry name" value="PEPSIN"/>
</dbReference>
<evidence type="ECO:0000259" key="14">
    <source>
        <dbReference type="PROSITE" id="PS51767"/>
    </source>
</evidence>
<feature type="domain" description="Peptidase A1" evidence="14">
    <location>
        <begin position="86"/>
        <end position="393"/>
    </location>
</feature>
<evidence type="ECO:0000256" key="1">
    <source>
        <dbReference type="ARBA" id="ARBA00004116"/>
    </source>
</evidence>
<evidence type="ECO:0000256" key="5">
    <source>
        <dbReference type="ARBA" id="ARBA00022729"/>
    </source>
</evidence>
<keyword evidence="7 12" id="KW-0378">Hydrolase</keyword>
<protein>
    <submittedName>
        <fullName evidence="15">Vacuolar protease A</fullName>
    </submittedName>
</protein>
<comment type="subcellular location">
    <subcellularLocation>
        <location evidence="1">Vacuole</location>
    </subcellularLocation>
</comment>
<evidence type="ECO:0000256" key="3">
    <source>
        <dbReference type="ARBA" id="ARBA00022554"/>
    </source>
</evidence>
<dbReference type="Gene3D" id="2.40.70.10">
    <property type="entry name" value="Acid Proteases"/>
    <property type="match status" value="2"/>
</dbReference>
<evidence type="ECO:0000256" key="7">
    <source>
        <dbReference type="ARBA" id="ARBA00022801"/>
    </source>
</evidence>
<dbReference type="InterPro" id="IPR033121">
    <property type="entry name" value="PEPTIDASE_A1"/>
</dbReference>
<dbReference type="AlphaFoldDB" id="A0AAJ0HCE7"/>
<dbReference type="FunFam" id="2.40.70.10:FF:000036">
    <property type="entry name" value="Vacuolar aspartic protease"/>
    <property type="match status" value="1"/>
</dbReference>
<evidence type="ECO:0000256" key="2">
    <source>
        <dbReference type="ARBA" id="ARBA00007447"/>
    </source>
</evidence>
<evidence type="ECO:0000313" key="15">
    <source>
        <dbReference type="EMBL" id="KAK3346770.1"/>
    </source>
</evidence>
<keyword evidence="8 11" id="KW-1015">Disulfide bond</keyword>
<reference evidence="15" key="1">
    <citation type="journal article" date="2023" name="Mol. Phylogenet. Evol.">
        <title>Genome-scale phylogeny and comparative genomics of the fungal order Sordariales.</title>
        <authorList>
            <person name="Hensen N."/>
            <person name="Bonometti L."/>
            <person name="Westerberg I."/>
            <person name="Brannstrom I.O."/>
            <person name="Guillou S."/>
            <person name="Cros-Aarteil S."/>
            <person name="Calhoun S."/>
            <person name="Haridas S."/>
            <person name="Kuo A."/>
            <person name="Mondo S."/>
            <person name="Pangilinan J."/>
            <person name="Riley R."/>
            <person name="LaButti K."/>
            <person name="Andreopoulos B."/>
            <person name="Lipzen A."/>
            <person name="Chen C."/>
            <person name="Yan M."/>
            <person name="Daum C."/>
            <person name="Ng V."/>
            <person name="Clum A."/>
            <person name="Steindorff A."/>
            <person name="Ohm R.A."/>
            <person name="Martin F."/>
            <person name="Silar P."/>
            <person name="Natvig D.O."/>
            <person name="Lalanne C."/>
            <person name="Gautier V."/>
            <person name="Ament-Velasquez S.L."/>
            <person name="Kruys A."/>
            <person name="Hutchinson M.I."/>
            <person name="Powell A.J."/>
            <person name="Barry K."/>
            <person name="Miller A.N."/>
            <person name="Grigoriev I.V."/>
            <person name="Debuchy R."/>
            <person name="Gladieux P."/>
            <person name="Hiltunen Thoren M."/>
            <person name="Johannesson H."/>
        </authorList>
    </citation>
    <scope>NUCLEOTIDE SEQUENCE</scope>
    <source>
        <strain evidence="15">CBS 955.72</strain>
    </source>
</reference>
<dbReference type="Pfam" id="PF00026">
    <property type="entry name" value="Asp"/>
    <property type="match status" value="1"/>
</dbReference>
<feature type="signal peptide" evidence="13">
    <location>
        <begin position="1"/>
        <end position="17"/>
    </location>
</feature>
<comment type="similarity">
    <text evidence="2 12">Belongs to the peptidase A1 family.</text>
</comment>